<dbReference type="SUPFAM" id="SSF53474">
    <property type="entry name" value="alpha/beta-Hydrolases"/>
    <property type="match status" value="1"/>
</dbReference>
<dbReference type="OrthoDB" id="77878at2759"/>
<sequence>MILFRPIVVLVKSGTSFLRKPSSNYVILTPMIPVRNISSMEITKNITLLSDEKKTGKVINLKMEQQEDKPLVVMLSWLMAKRKHIYKYADFYIKRGFDVMNVTITPWQLLWPLKGSQLIAVDILKFLDNNRSYSPLVVHGFSVGGYLWAEALVQLEAERSRYQHISDRIVGQVWDSLADITEIPEGFPFAVFPKNKVLQAALKQYILYHLKTFDKVATCHYVRASQMFHTNIVRAPALFLLSKTDPIGSERSNLRARENWESMGIQTYWKCWEKSPHVGHYHHHPKEYTAELLKFYENIGLLSEKLENQQSQLKAKL</sequence>
<dbReference type="InterPro" id="IPR029058">
    <property type="entry name" value="AB_hydrolase_fold"/>
</dbReference>
<evidence type="ECO:0000313" key="2">
    <source>
        <dbReference type="Proteomes" id="UP000007266"/>
    </source>
</evidence>
<keyword evidence="1" id="KW-0472">Membrane</keyword>
<dbReference type="EMBL" id="KQ971338">
    <property type="protein sequence ID" value="EFA01952.2"/>
    <property type="molecule type" value="Genomic_DNA"/>
</dbReference>
<gene>
    <name evidence="1" type="primary">AUGUSTUS-3.0.2_07567</name>
    <name evidence="1" type="ORF">TcasGA2_TC007567</name>
</gene>
<dbReference type="KEGG" id="tca:663329"/>
<keyword evidence="1" id="KW-0812">Transmembrane</keyword>
<protein>
    <submittedName>
        <fullName evidence="1">Transmembrane protein 53-like Protein</fullName>
    </submittedName>
</protein>
<evidence type="ECO:0000313" key="1">
    <source>
        <dbReference type="EMBL" id="EFA01952.2"/>
    </source>
</evidence>
<dbReference type="FunCoup" id="D2A377">
    <property type="interactions" value="6"/>
</dbReference>
<dbReference type="eggNOG" id="KOG2521">
    <property type="taxonomic scope" value="Eukaryota"/>
</dbReference>
<dbReference type="Proteomes" id="UP000007266">
    <property type="component" value="Linkage group 4"/>
</dbReference>
<dbReference type="OMA" id="YLEYHMK"/>
<dbReference type="Pfam" id="PF05705">
    <property type="entry name" value="DUF829"/>
    <property type="match status" value="1"/>
</dbReference>
<name>D2A377_TRICA</name>
<dbReference type="Gene3D" id="3.40.50.1820">
    <property type="entry name" value="alpha/beta hydrolase"/>
    <property type="match status" value="1"/>
</dbReference>
<reference evidence="1 2" key="1">
    <citation type="journal article" date="2008" name="Nature">
        <title>The genome of the model beetle and pest Tribolium castaneum.</title>
        <authorList>
            <consortium name="Tribolium Genome Sequencing Consortium"/>
            <person name="Richards S."/>
            <person name="Gibbs R.A."/>
            <person name="Weinstock G.M."/>
            <person name="Brown S.J."/>
            <person name="Denell R."/>
            <person name="Beeman R.W."/>
            <person name="Gibbs R."/>
            <person name="Beeman R.W."/>
            <person name="Brown S.J."/>
            <person name="Bucher G."/>
            <person name="Friedrich M."/>
            <person name="Grimmelikhuijzen C.J."/>
            <person name="Klingler M."/>
            <person name="Lorenzen M."/>
            <person name="Richards S."/>
            <person name="Roth S."/>
            <person name="Schroder R."/>
            <person name="Tautz D."/>
            <person name="Zdobnov E.M."/>
            <person name="Muzny D."/>
            <person name="Gibbs R.A."/>
            <person name="Weinstock G.M."/>
            <person name="Attaway T."/>
            <person name="Bell S."/>
            <person name="Buhay C.J."/>
            <person name="Chandrabose M.N."/>
            <person name="Chavez D."/>
            <person name="Clerk-Blankenburg K.P."/>
            <person name="Cree A."/>
            <person name="Dao M."/>
            <person name="Davis C."/>
            <person name="Chacko J."/>
            <person name="Dinh H."/>
            <person name="Dugan-Rocha S."/>
            <person name="Fowler G."/>
            <person name="Garner T.T."/>
            <person name="Garnes J."/>
            <person name="Gnirke A."/>
            <person name="Hawes A."/>
            <person name="Hernandez J."/>
            <person name="Hines S."/>
            <person name="Holder M."/>
            <person name="Hume J."/>
            <person name="Jhangiani S.N."/>
            <person name="Joshi V."/>
            <person name="Khan Z.M."/>
            <person name="Jackson L."/>
            <person name="Kovar C."/>
            <person name="Kowis A."/>
            <person name="Lee S."/>
            <person name="Lewis L.R."/>
            <person name="Margolis J."/>
            <person name="Morgan M."/>
            <person name="Nazareth L.V."/>
            <person name="Nguyen N."/>
            <person name="Okwuonu G."/>
            <person name="Parker D."/>
            <person name="Richards S."/>
            <person name="Ruiz S.J."/>
            <person name="Santibanez J."/>
            <person name="Savard J."/>
            <person name="Scherer S.E."/>
            <person name="Schneider B."/>
            <person name="Sodergren E."/>
            <person name="Tautz D."/>
            <person name="Vattahil S."/>
            <person name="Villasana D."/>
            <person name="White C.S."/>
            <person name="Wright R."/>
            <person name="Park Y."/>
            <person name="Beeman R.W."/>
            <person name="Lord J."/>
            <person name="Oppert B."/>
            <person name="Lorenzen M."/>
            <person name="Brown S."/>
            <person name="Wang L."/>
            <person name="Savard J."/>
            <person name="Tautz D."/>
            <person name="Richards S."/>
            <person name="Weinstock G."/>
            <person name="Gibbs R.A."/>
            <person name="Liu Y."/>
            <person name="Worley K."/>
            <person name="Weinstock G."/>
            <person name="Elsik C.G."/>
            <person name="Reese J.T."/>
            <person name="Elhaik E."/>
            <person name="Landan G."/>
            <person name="Graur D."/>
            <person name="Arensburger P."/>
            <person name="Atkinson P."/>
            <person name="Beeman R.W."/>
            <person name="Beidler J."/>
            <person name="Brown S.J."/>
            <person name="Demuth J.P."/>
            <person name="Drury D.W."/>
            <person name="Du Y.Z."/>
            <person name="Fujiwara H."/>
            <person name="Lorenzen M."/>
            <person name="Maselli V."/>
            <person name="Osanai M."/>
            <person name="Park Y."/>
            <person name="Robertson H.M."/>
            <person name="Tu Z."/>
            <person name="Wang J.J."/>
            <person name="Wang S."/>
            <person name="Richards S."/>
            <person name="Song H."/>
            <person name="Zhang L."/>
            <person name="Sodergren E."/>
            <person name="Werner D."/>
            <person name="Stanke M."/>
            <person name="Morgenstern B."/>
            <person name="Solovyev V."/>
            <person name="Kosarev P."/>
            <person name="Brown G."/>
            <person name="Chen H.C."/>
            <person name="Ermolaeva O."/>
            <person name="Hlavina W."/>
            <person name="Kapustin Y."/>
            <person name="Kiryutin B."/>
            <person name="Kitts P."/>
            <person name="Maglott D."/>
            <person name="Pruitt K."/>
            <person name="Sapojnikov V."/>
            <person name="Souvorov A."/>
            <person name="Mackey A.J."/>
            <person name="Waterhouse R.M."/>
            <person name="Wyder S."/>
            <person name="Zdobnov E.M."/>
            <person name="Zdobnov E.M."/>
            <person name="Wyder S."/>
            <person name="Kriventseva E.V."/>
            <person name="Kadowaki T."/>
            <person name="Bork P."/>
            <person name="Aranda M."/>
            <person name="Bao R."/>
            <person name="Beermann A."/>
            <person name="Berns N."/>
            <person name="Bolognesi R."/>
            <person name="Bonneton F."/>
            <person name="Bopp D."/>
            <person name="Brown S.J."/>
            <person name="Bucher G."/>
            <person name="Butts T."/>
            <person name="Chaumot A."/>
            <person name="Denell R.E."/>
            <person name="Ferrier D.E."/>
            <person name="Friedrich M."/>
            <person name="Gordon C.M."/>
            <person name="Jindra M."/>
            <person name="Klingler M."/>
            <person name="Lan Q."/>
            <person name="Lattorff H.M."/>
            <person name="Laudet V."/>
            <person name="von Levetsow C."/>
            <person name="Liu Z."/>
            <person name="Lutz R."/>
            <person name="Lynch J.A."/>
            <person name="da Fonseca R.N."/>
            <person name="Posnien N."/>
            <person name="Reuter R."/>
            <person name="Roth S."/>
            <person name="Savard J."/>
            <person name="Schinko J.B."/>
            <person name="Schmitt C."/>
            <person name="Schoppmeier M."/>
            <person name="Schroder R."/>
            <person name="Shippy T.D."/>
            <person name="Simonnet F."/>
            <person name="Marques-Souza H."/>
            <person name="Tautz D."/>
            <person name="Tomoyasu Y."/>
            <person name="Trauner J."/>
            <person name="Van der Zee M."/>
            <person name="Vervoort M."/>
            <person name="Wittkopp N."/>
            <person name="Wimmer E.A."/>
            <person name="Yang X."/>
            <person name="Jones A.K."/>
            <person name="Sattelle D.B."/>
            <person name="Ebert P.R."/>
            <person name="Nelson D."/>
            <person name="Scott J.G."/>
            <person name="Beeman R.W."/>
            <person name="Muthukrishnan S."/>
            <person name="Kramer K.J."/>
            <person name="Arakane Y."/>
            <person name="Beeman R.W."/>
            <person name="Zhu Q."/>
            <person name="Hogenkamp D."/>
            <person name="Dixit R."/>
            <person name="Oppert B."/>
            <person name="Jiang H."/>
            <person name="Zou Z."/>
            <person name="Marshall J."/>
            <person name="Elpidina E."/>
            <person name="Vinokurov K."/>
            <person name="Oppert C."/>
            <person name="Zou Z."/>
            <person name="Evans J."/>
            <person name="Lu Z."/>
            <person name="Zhao P."/>
            <person name="Sumathipala N."/>
            <person name="Altincicek B."/>
            <person name="Vilcinskas A."/>
            <person name="Williams M."/>
            <person name="Hultmark D."/>
            <person name="Hetru C."/>
            <person name="Jiang H."/>
            <person name="Grimmelikhuijzen C.J."/>
            <person name="Hauser F."/>
            <person name="Cazzamali G."/>
            <person name="Williamson M."/>
            <person name="Park Y."/>
            <person name="Li B."/>
            <person name="Tanaka Y."/>
            <person name="Predel R."/>
            <person name="Neupert S."/>
            <person name="Schachtner J."/>
            <person name="Verleyen P."/>
            <person name="Raible F."/>
            <person name="Bork P."/>
            <person name="Friedrich M."/>
            <person name="Walden K.K."/>
            <person name="Robertson H.M."/>
            <person name="Angeli S."/>
            <person name="Foret S."/>
            <person name="Bucher G."/>
            <person name="Schuetz S."/>
            <person name="Maleszka R."/>
            <person name="Wimmer E.A."/>
            <person name="Beeman R.W."/>
            <person name="Lorenzen M."/>
            <person name="Tomoyasu Y."/>
            <person name="Miller S.C."/>
            <person name="Grossmann D."/>
            <person name="Bucher G."/>
        </authorList>
    </citation>
    <scope>NUCLEOTIDE SEQUENCE [LARGE SCALE GENOMIC DNA]</scope>
    <source>
        <strain evidence="1 2">Georgia GA2</strain>
    </source>
</reference>
<dbReference type="InParanoid" id="D2A377"/>
<dbReference type="HOGENOM" id="CLU_060004_0_0_1"/>
<dbReference type="PANTHER" id="PTHR20908">
    <property type="entry name" value="LD15586P"/>
    <property type="match status" value="1"/>
</dbReference>
<reference evidence="1 2" key="2">
    <citation type="journal article" date="2010" name="Nucleic Acids Res.">
        <title>BeetleBase in 2010: revisions to provide comprehensive genomic information for Tribolium castaneum.</title>
        <authorList>
            <person name="Kim H.S."/>
            <person name="Murphy T."/>
            <person name="Xia J."/>
            <person name="Caragea D."/>
            <person name="Park Y."/>
            <person name="Beeman R.W."/>
            <person name="Lorenzen M.D."/>
            <person name="Butcher S."/>
            <person name="Manak J.R."/>
            <person name="Brown S.J."/>
        </authorList>
    </citation>
    <scope>NUCLEOTIDE SEQUENCE [LARGE SCALE GENOMIC DNA]</scope>
    <source>
        <strain evidence="1 2">Georgia GA2</strain>
    </source>
</reference>
<proteinExistence type="predicted"/>
<keyword evidence="2" id="KW-1185">Reference proteome</keyword>
<dbReference type="AlphaFoldDB" id="D2A377"/>
<accession>D2A377</accession>
<dbReference type="PANTHER" id="PTHR20908:SF1">
    <property type="entry name" value="LD15586P"/>
    <property type="match status" value="1"/>
</dbReference>
<organism evidence="1 2">
    <name type="scientific">Tribolium castaneum</name>
    <name type="common">Red flour beetle</name>
    <dbReference type="NCBI Taxonomy" id="7070"/>
    <lineage>
        <taxon>Eukaryota</taxon>
        <taxon>Metazoa</taxon>
        <taxon>Ecdysozoa</taxon>
        <taxon>Arthropoda</taxon>
        <taxon>Hexapoda</taxon>
        <taxon>Insecta</taxon>
        <taxon>Pterygota</taxon>
        <taxon>Neoptera</taxon>
        <taxon>Endopterygota</taxon>
        <taxon>Coleoptera</taxon>
        <taxon>Polyphaga</taxon>
        <taxon>Cucujiformia</taxon>
        <taxon>Tenebrionidae</taxon>
        <taxon>Tenebrionidae incertae sedis</taxon>
        <taxon>Tribolium</taxon>
    </lineage>
</organism>
<dbReference type="InterPro" id="IPR008547">
    <property type="entry name" value="DUF829_TMEM53"/>
</dbReference>